<evidence type="ECO:0000256" key="4">
    <source>
        <dbReference type="SAM" id="MobiDB-lite"/>
    </source>
</evidence>
<organism evidence="5 6">
    <name type="scientific">Ictalurus punctatus</name>
    <name type="common">Channel catfish</name>
    <name type="synonym">Silurus punctatus</name>
    <dbReference type="NCBI Taxonomy" id="7998"/>
    <lineage>
        <taxon>Eukaryota</taxon>
        <taxon>Metazoa</taxon>
        <taxon>Chordata</taxon>
        <taxon>Craniata</taxon>
        <taxon>Vertebrata</taxon>
        <taxon>Euteleostomi</taxon>
        <taxon>Actinopterygii</taxon>
        <taxon>Neopterygii</taxon>
        <taxon>Teleostei</taxon>
        <taxon>Ostariophysi</taxon>
        <taxon>Siluriformes</taxon>
        <taxon>Ictaluridae</taxon>
        <taxon>Ictalurus</taxon>
    </lineage>
</organism>
<dbReference type="Gene3D" id="1.20.120.810">
    <property type="entry name" value="Vinculin, Vh2 four-helix bundle"/>
    <property type="match status" value="2"/>
</dbReference>
<dbReference type="GO" id="GO:0005912">
    <property type="term" value="C:adherens junction"/>
    <property type="evidence" value="ECO:0007669"/>
    <property type="project" value="TreeGrafter"/>
</dbReference>
<feature type="compositionally biased region" description="Polar residues" evidence="4">
    <location>
        <begin position="1078"/>
        <end position="1107"/>
    </location>
</feature>
<dbReference type="Proteomes" id="UP000221080">
    <property type="component" value="Chromosome 3"/>
</dbReference>
<feature type="compositionally biased region" description="Basic and acidic residues" evidence="4">
    <location>
        <begin position="523"/>
        <end position="536"/>
    </location>
</feature>
<dbReference type="AlphaFoldDB" id="A0A9F7TJR8"/>
<evidence type="ECO:0000313" key="5">
    <source>
        <dbReference type="Proteomes" id="UP000221080"/>
    </source>
</evidence>
<evidence type="ECO:0000256" key="2">
    <source>
        <dbReference type="ARBA" id="ARBA00008376"/>
    </source>
</evidence>
<dbReference type="SUPFAM" id="SSF47220">
    <property type="entry name" value="alpha-catenin/vinculin-like"/>
    <property type="match status" value="2"/>
</dbReference>
<dbReference type="GO" id="GO:0005737">
    <property type="term" value="C:cytoplasm"/>
    <property type="evidence" value="ECO:0007669"/>
    <property type="project" value="UniProtKB-SubCell"/>
</dbReference>
<accession>A0A9F7TJR8</accession>
<dbReference type="PANTHER" id="PTHR18914:SF30">
    <property type="entry name" value="VINCULIN_ALPHA-CATENIN FAMILY MEMBER 1"/>
    <property type="match status" value="1"/>
</dbReference>
<dbReference type="RefSeq" id="XP_053535489.1">
    <property type="nucleotide sequence ID" value="XM_053679514.1"/>
</dbReference>
<feature type="region of interest" description="Disordered" evidence="4">
    <location>
        <begin position="1065"/>
        <end position="1107"/>
    </location>
</feature>
<comment type="subcellular location">
    <subcellularLocation>
        <location evidence="1">Cytoplasm</location>
    </subcellularLocation>
</comment>
<dbReference type="GO" id="GO:0008013">
    <property type="term" value="F:beta-catenin binding"/>
    <property type="evidence" value="ECO:0007669"/>
    <property type="project" value="TreeGrafter"/>
</dbReference>
<reference evidence="6" key="2">
    <citation type="submission" date="2025-08" db="UniProtKB">
        <authorList>
            <consortium name="RefSeq"/>
        </authorList>
    </citation>
    <scope>IDENTIFICATION</scope>
    <source>
        <tissue evidence="6">Blood</tissue>
    </source>
</reference>
<dbReference type="Pfam" id="PF01044">
    <property type="entry name" value="Vinculin"/>
    <property type="match status" value="1"/>
</dbReference>
<keyword evidence="3" id="KW-0963">Cytoplasm</keyword>
<dbReference type="OrthoDB" id="29742at2759"/>
<dbReference type="GeneID" id="124627723"/>
<dbReference type="InterPro" id="IPR036723">
    <property type="entry name" value="Alpha-catenin/vinculin-like_sf"/>
</dbReference>
<dbReference type="GO" id="GO:0016342">
    <property type="term" value="C:catenin complex"/>
    <property type="evidence" value="ECO:0007669"/>
    <property type="project" value="TreeGrafter"/>
</dbReference>
<feature type="region of interest" description="Disordered" evidence="4">
    <location>
        <begin position="516"/>
        <end position="540"/>
    </location>
</feature>
<proteinExistence type="inferred from homology"/>
<sequence>MQVLLVEDDATVRKITTAAHWLLDCLRDVGDSTDMPSLLKAFQGFSKALLLLHNLVMARVKDLRDHRQQDCLKTSVEILRRCISMLHTSMYTTIKHPTSMVAQDSKKYILQLVDSTINDIIMMLKGNYQCMSTGLCGYYTERRIRLLKLLSDPAFILLKDSNFDVVLRDLVFHSMAVANSSQRENRSCVTANCKLVLQLWSEISQQMRHTKINCTDKQELKDYQEKLCVSLMIQIHELDEAVVKATLYQVNDTFVLTSSPLEQLVNTVHNLLEADLEDGLDLDPIQTLFKTFISYADRMAEVASFVSALAIDEKSLESVENSISCLLRLKDRVVPLLLELEGNAVHYHGALHKLINFHQKWGEETEQLLNALCDVINVKDFIHISVQEMKYDLDKCVEAHKSQDHHLLNKHIRLLIGRMSQVVQFVRRRVDKSDDPIYRNGLLVLVKQAENSAAEVTGYATDIFNTNFQEGAFLLLANSITVAIKNLDVLHEGLDGLQHPHLLSPLREGARQVATTPSVPYIKEPKTANDQAKTEDLDNGDEKEDLAVKHVVTLSEKENPELSTVHQSETREMKKSFLTESNSLQMYHSTDLLPLLYEVVNMSKAKNVEALNIACTRIMELSSCYTQATKEAASIVEENDNQAIETLRSELVTLTPLLVQAAQETAMSSVKIIDTVYKHSAQFSDLIKNTHNILLPVTGMWYHAIKAMIHSHTANMVDTCIQELTEVMCLCTDTVELVTSTDIKVRRGESNDSITSLLSKLQKAQTNTKNLTDLLVSKTSQSDELDGPCILWALSIQVLLTSLDRILGTGTTHEREQLIQHQMTPKKWLAAMSENSLRIQEAARLSSLNCRDSCKAKLLKERGDVKALSDVYLQAMEDLGTVSRSGILRLARTELLQRQLQIKMKSLCCLLSKVNEEYVAAIQTAVSLAFSAIRKDCSMEAEEIHTQFEATADFLLKNVKTATESVQDCLNFMRDPRERSNLRFIRDHLSFQLSEIVTRAKLIMETQTVSETLSIEIQTQCWSAKAHYLVEELYKVDGILPVTKEQIKLGLQGKSCSGVLQTDIKPSSITKDKKPPRQVSSEKTNRVNIPPTNDQESKMVTNYSTMK</sequence>
<name>A0A9F7TJR8_ICTPU</name>
<comment type="similarity">
    <text evidence="2">Belongs to the vinculin/alpha-catenin family.</text>
</comment>
<dbReference type="GO" id="GO:0016477">
    <property type="term" value="P:cell migration"/>
    <property type="evidence" value="ECO:0007669"/>
    <property type="project" value="TreeGrafter"/>
</dbReference>
<dbReference type="GO" id="GO:0051015">
    <property type="term" value="F:actin filament binding"/>
    <property type="evidence" value="ECO:0007669"/>
    <property type="project" value="InterPro"/>
</dbReference>
<keyword evidence="5" id="KW-1185">Reference proteome</keyword>
<dbReference type="KEGG" id="ipu:124627723"/>
<dbReference type="GO" id="GO:0098609">
    <property type="term" value="P:cell-cell adhesion"/>
    <property type="evidence" value="ECO:0007669"/>
    <property type="project" value="TreeGrafter"/>
</dbReference>
<evidence type="ECO:0000256" key="3">
    <source>
        <dbReference type="ARBA" id="ARBA00022490"/>
    </source>
</evidence>
<dbReference type="Gene3D" id="1.20.120.230">
    <property type="entry name" value="Alpha-catenin/vinculin-like"/>
    <property type="match status" value="1"/>
</dbReference>
<gene>
    <name evidence="6" type="primary">LOC124627723</name>
</gene>
<evidence type="ECO:0000313" key="6">
    <source>
        <dbReference type="RefSeq" id="XP_053535489.1"/>
    </source>
</evidence>
<dbReference type="InterPro" id="IPR006077">
    <property type="entry name" value="Vinculin/catenin"/>
</dbReference>
<protein>
    <submittedName>
        <fullName evidence="6">Uncharacterized protein LOC124627723</fullName>
    </submittedName>
</protein>
<reference evidence="5" key="1">
    <citation type="journal article" date="2016" name="Nat. Commun.">
        <title>The channel catfish genome sequence provides insights into the evolution of scale formation in teleosts.</title>
        <authorList>
            <person name="Liu Z."/>
            <person name="Liu S."/>
            <person name="Yao J."/>
            <person name="Bao L."/>
            <person name="Zhang J."/>
            <person name="Li Y."/>
            <person name="Jiang C."/>
            <person name="Sun L."/>
            <person name="Wang R."/>
            <person name="Zhang Y."/>
            <person name="Zhou T."/>
            <person name="Zeng Q."/>
            <person name="Fu Q."/>
            <person name="Gao S."/>
            <person name="Li N."/>
            <person name="Koren S."/>
            <person name="Jiang Y."/>
            <person name="Zimin A."/>
            <person name="Xu P."/>
            <person name="Phillippy A.M."/>
            <person name="Geng X."/>
            <person name="Song L."/>
            <person name="Sun F."/>
            <person name="Li C."/>
            <person name="Wang X."/>
            <person name="Chen A."/>
            <person name="Jin Y."/>
            <person name="Yuan Z."/>
            <person name="Yang Y."/>
            <person name="Tan S."/>
            <person name="Peatman E."/>
            <person name="Lu J."/>
            <person name="Qin Z."/>
            <person name="Dunham R."/>
            <person name="Li Z."/>
            <person name="Sonstegard T."/>
            <person name="Feng J."/>
            <person name="Danzmann R.G."/>
            <person name="Schroeder S."/>
            <person name="Scheffler B."/>
            <person name="Duke M.V."/>
            <person name="Ballard L."/>
            <person name="Kucuktas H."/>
            <person name="Kaltenboeck L."/>
            <person name="Liu H."/>
            <person name="Armbruster J."/>
            <person name="Xie Y."/>
            <person name="Kirby M.L."/>
            <person name="Tian Y."/>
            <person name="Flanagan M.E."/>
            <person name="Mu W."/>
            <person name="Waldbieser G.C."/>
        </authorList>
    </citation>
    <scope>NUCLEOTIDE SEQUENCE [LARGE SCALE GENOMIC DNA]</scope>
    <source>
        <strain evidence="5">SDA103</strain>
    </source>
</reference>
<evidence type="ECO:0000256" key="1">
    <source>
        <dbReference type="ARBA" id="ARBA00004496"/>
    </source>
</evidence>
<dbReference type="PANTHER" id="PTHR18914">
    <property type="entry name" value="ALPHA CATENIN"/>
    <property type="match status" value="1"/>
</dbReference>